<organism evidence="7 8">
    <name type="scientific">Periconia macrospinosa</name>
    <dbReference type="NCBI Taxonomy" id="97972"/>
    <lineage>
        <taxon>Eukaryota</taxon>
        <taxon>Fungi</taxon>
        <taxon>Dikarya</taxon>
        <taxon>Ascomycota</taxon>
        <taxon>Pezizomycotina</taxon>
        <taxon>Dothideomycetes</taxon>
        <taxon>Pleosporomycetidae</taxon>
        <taxon>Pleosporales</taxon>
        <taxon>Massarineae</taxon>
        <taxon>Periconiaceae</taxon>
        <taxon>Periconia</taxon>
    </lineage>
</organism>
<dbReference type="Gene3D" id="6.10.140.2220">
    <property type="match status" value="1"/>
</dbReference>
<dbReference type="OrthoDB" id="5945798at2759"/>
<dbReference type="Pfam" id="PF01753">
    <property type="entry name" value="zf-MYND"/>
    <property type="match status" value="1"/>
</dbReference>
<dbReference type="InterPro" id="IPR046341">
    <property type="entry name" value="SET_dom_sf"/>
</dbReference>
<keyword evidence="2 4" id="KW-0863">Zinc-finger</keyword>
<sequence length="534" mass="59884">MTQSATDSNAGIANCYIAPSSVCVNAAGKRVGNGLFSKHDSKAGESVIRIKRPLMASLETERLSDTCANCFVWTEGSSFGSRLYVKEGTKVQTCAGCKRFRYCSRACQKEAWVRGHKHECKNLKHISDRELPKAVLGCMELLVRKKYGLIPDEEWGALCRLDTHMEDFKRNGRYGGIELMALGTREFSFTQDTFDKDFVAAMYARILANSLTLMTPSFDPLGIMIDPTLCHINHSCEPNAYIMMDGSEVHLRILKDVKKDEELYISYVDPTNPFARRRSELQERWFFDCRCSKCKRGPTQQEDAFLVKPEDAPQKCKDYADSLLKRENSPADDPANYVGDSLDERRMAALQGELFNAFAEQQKVGSIEHAITIGKNTIEFCRSSGVWPEHRQPLPALRDDLIVNLLAAQQYEAAWAQCAKRYRHVTPKLFPEAHHPIRVIQGWQMAMLAQYLASTGKEVAPGVDMAVMAALLIGNTHAAAKLSHGSDSAFCKSIEEKFHEVRDEVASRFGSGDRLNAALKKQEKLLMNMGDVDI</sequence>
<evidence type="ECO:0000259" key="6">
    <source>
        <dbReference type="PROSITE" id="PS50865"/>
    </source>
</evidence>
<keyword evidence="8" id="KW-1185">Reference proteome</keyword>
<dbReference type="InterPro" id="IPR002893">
    <property type="entry name" value="Znf_MYND"/>
</dbReference>
<dbReference type="CDD" id="cd20071">
    <property type="entry name" value="SET_SMYD"/>
    <property type="match status" value="1"/>
</dbReference>
<dbReference type="PANTHER" id="PTHR12197">
    <property type="entry name" value="HISTONE-LYSINE N-METHYLTRANSFERASE SMYD"/>
    <property type="match status" value="1"/>
</dbReference>
<dbReference type="InterPro" id="IPR050869">
    <property type="entry name" value="H3K4_H4K5_MeTrfase"/>
</dbReference>
<evidence type="ECO:0000259" key="5">
    <source>
        <dbReference type="PROSITE" id="PS50280"/>
    </source>
</evidence>
<evidence type="ECO:0000313" key="8">
    <source>
        <dbReference type="Proteomes" id="UP000244855"/>
    </source>
</evidence>
<dbReference type="Pfam" id="PF00856">
    <property type="entry name" value="SET"/>
    <property type="match status" value="1"/>
</dbReference>
<dbReference type="Gene3D" id="1.10.220.160">
    <property type="match status" value="1"/>
</dbReference>
<dbReference type="GO" id="GO:0008270">
    <property type="term" value="F:zinc ion binding"/>
    <property type="evidence" value="ECO:0007669"/>
    <property type="project" value="UniProtKB-KW"/>
</dbReference>
<protein>
    <submittedName>
        <fullName evidence="7">SET domain-containing protein</fullName>
    </submittedName>
</protein>
<feature type="domain" description="MYND-type" evidence="6">
    <location>
        <begin position="67"/>
        <end position="120"/>
    </location>
</feature>
<reference evidence="7 8" key="1">
    <citation type="journal article" date="2018" name="Sci. Rep.">
        <title>Comparative genomics provides insights into the lifestyle and reveals functional heterogeneity of dark septate endophytic fungi.</title>
        <authorList>
            <person name="Knapp D.G."/>
            <person name="Nemeth J.B."/>
            <person name="Barry K."/>
            <person name="Hainaut M."/>
            <person name="Henrissat B."/>
            <person name="Johnson J."/>
            <person name="Kuo A."/>
            <person name="Lim J.H.P."/>
            <person name="Lipzen A."/>
            <person name="Nolan M."/>
            <person name="Ohm R.A."/>
            <person name="Tamas L."/>
            <person name="Grigoriev I.V."/>
            <person name="Spatafora J.W."/>
            <person name="Nagy L.G."/>
            <person name="Kovacs G.M."/>
        </authorList>
    </citation>
    <scope>NUCLEOTIDE SEQUENCE [LARGE SCALE GENOMIC DNA]</scope>
    <source>
        <strain evidence="7 8">DSE2036</strain>
    </source>
</reference>
<dbReference type="PROSITE" id="PS50280">
    <property type="entry name" value="SET"/>
    <property type="match status" value="1"/>
</dbReference>
<name>A0A2V1E3C1_9PLEO</name>
<dbReference type="EMBL" id="KZ805328">
    <property type="protein sequence ID" value="PVI03690.1"/>
    <property type="molecule type" value="Genomic_DNA"/>
</dbReference>
<dbReference type="SUPFAM" id="SSF82199">
    <property type="entry name" value="SET domain"/>
    <property type="match status" value="1"/>
</dbReference>
<evidence type="ECO:0000256" key="1">
    <source>
        <dbReference type="ARBA" id="ARBA00022723"/>
    </source>
</evidence>
<dbReference type="Proteomes" id="UP000244855">
    <property type="component" value="Unassembled WGS sequence"/>
</dbReference>
<dbReference type="InterPro" id="IPR001214">
    <property type="entry name" value="SET_dom"/>
</dbReference>
<evidence type="ECO:0000256" key="4">
    <source>
        <dbReference type="PROSITE-ProRule" id="PRU00134"/>
    </source>
</evidence>
<dbReference type="PROSITE" id="PS50865">
    <property type="entry name" value="ZF_MYND_2"/>
    <property type="match status" value="1"/>
</dbReference>
<keyword evidence="1" id="KW-0479">Metal-binding</keyword>
<evidence type="ECO:0000256" key="3">
    <source>
        <dbReference type="ARBA" id="ARBA00022833"/>
    </source>
</evidence>
<evidence type="ECO:0000313" key="7">
    <source>
        <dbReference type="EMBL" id="PVI03690.1"/>
    </source>
</evidence>
<dbReference type="Gene3D" id="2.170.270.10">
    <property type="entry name" value="SET domain"/>
    <property type="match status" value="1"/>
</dbReference>
<accession>A0A2V1E3C1</accession>
<dbReference type="AlphaFoldDB" id="A0A2V1E3C1"/>
<proteinExistence type="predicted"/>
<dbReference type="STRING" id="97972.A0A2V1E3C1"/>
<keyword evidence="3" id="KW-0862">Zinc</keyword>
<dbReference type="GO" id="GO:0005634">
    <property type="term" value="C:nucleus"/>
    <property type="evidence" value="ECO:0007669"/>
    <property type="project" value="TreeGrafter"/>
</dbReference>
<gene>
    <name evidence="7" type="ORF">DM02DRAFT_716650</name>
</gene>
<dbReference type="PANTHER" id="PTHR12197:SF251">
    <property type="entry name" value="EG:BACR7C10.4 PROTEIN"/>
    <property type="match status" value="1"/>
</dbReference>
<feature type="domain" description="SET" evidence="5">
    <location>
        <begin position="13"/>
        <end position="268"/>
    </location>
</feature>
<evidence type="ECO:0000256" key="2">
    <source>
        <dbReference type="ARBA" id="ARBA00022771"/>
    </source>
</evidence>